<dbReference type="InterPro" id="IPR022258">
    <property type="entry name" value="Flagellar_operon_YvyF"/>
</dbReference>
<reference evidence="1 2" key="1">
    <citation type="submission" date="2014-04" db="EMBL/GenBank/DDBJ databases">
        <title>Draft genome sequence of Bacillus azotoformans MEV2011, a (co-) denitrifying strain unable to grow in the presence of oxygen.</title>
        <authorList>
            <person name="Nielsen M."/>
            <person name="Schreiber L."/>
            <person name="Finster K."/>
            <person name="Schramm A."/>
        </authorList>
    </citation>
    <scope>NUCLEOTIDE SEQUENCE [LARGE SCALE GENOMIC DNA]</scope>
    <source>
        <strain evidence="1 2">MEV2011</strain>
    </source>
</reference>
<protein>
    <submittedName>
        <fullName evidence="1">Flagellar operon protein TIGR03826</fullName>
    </submittedName>
</protein>
<dbReference type="Proteomes" id="UP000027936">
    <property type="component" value="Unassembled WGS sequence"/>
</dbReference>
<gene>
    <name evidence="1" type="ORF">M670_00360</name>
</gene>
<dbReference type="AlphaFoldDB" id="A0A072NRK8"/>
<keyword evidence="1" id="KW-0966">Cell projection</keyword>
<comment type="caution">
    <text evidence="1">The sequence shown here is derived from an EMBL/GenBank/DDBJ whole genome shotgun (WGS) entry which is preliminary data.</text>
</comment>
<evidence type="ECO:0000313" key="1">
    <source>
        <dbReference type="EMBL" id="KEF40334.1"/>
    </source>
</evidence>
<dbReference type="RefSeq" id="WP_035192740.1">
    <property type="nucleotide sequence ID" value="NZ_JJRY01000001.1"/>
</dbReference>
<sequence>MPDLDNCSRCGRIYVRNIRGICDVCRKEEDQLFDKVYQFIKKRQNRTATMLQIVEATGVPEETIMRFVKEGRLKPAQFPNLGYPCERCGTVIQSGKLCPNCASNLESDLKQFEYEEERKRQIAEREKKTYFTDK</sequence>
<evidence type="ECO:0000313" key="2">
    <source>
        <dbReference type="Proteomes" id="UP000027936"/>
    </source>
</evidence>
<dbReference type="EMBL" id="JJRY01000001">
    <property type="protein sequence ID" value="KEF40334.1"/>
    <property type="molecule type" value="Genomic_DNA"/>
</dbReference>
<keyword evidence="1" id="KW-0969">Cilium</keyword>
<proteinExistence type="predicted"/>
<name>A0A072NRK8_SCHAZ</name>
<organism evidence="1 2">
    <name type="scientific">Schinkia azotoformans MEV2011</name>
    <dbReference type="NCBI Taxonomy" id="1348973"/>
    <lineage>
        <taxon>Bacteria</taxon>
        <taxon>Bacillati</taxon>
        <taxon>Bacillota</taxon>
        <taxon>Bacilli</taxon>
        <taxon>Bacillales</taxon>
        <taxon>Bacillaceae</taxon>
        <taxon>Calidifontibacillus/Schinkia group</taxon>
        <taxon>Schinkia</taxon>
    </lineage>
</organism>
<keyword evidence="1" id="KW-0282">Flagellum</keyword>
<accession>A0A072NRK8</accession>
<dbReference type="NCBIfam" id="TIGR03826">
    <property type="entry name" value="YvyF"/>
    <property type="match status" value="1"/>
</dbReference>
<dbReference type="PATRIC" id="fig|1348973.3.peg.348"/>
<dbReference type="OrthoDB" id="1739831at2"/>